<dbReference type="AlphaFoldDB" id="A0A4P7D4V6"/>
<reference evidence="3 4" key="1">
    <citation type="submission" date="2019-03" db="EMBL/GenBank/DDBJ databases">
        <title>Paraburkholderia sp. 7MH5, isolated from subtropical forest soil.</title>
        <authorList>
            <person name="Gao Z.-H."/>
            <person name="Qiu L.-H."/>
        </authorList>
    </citation>
    <scope>NUCLEOTIDE SEQUENCE [LARGE SCALE GENOMIC DNA]</scope>
    <source>
        <strain evidence="3 4">7MH5</strain>
    </source>
</reference>
<evidence type="ECO:0000313" key="4">
    <source>
        <dbReference type="Proteomes" id="UP000295727"/>
    </source>
</evidence>
<dbReference type="KEGG" id="ppai:E1956_32750"/>
<keyword evidence="2" id="KW-0732">Signal</keyword>
<feature type="signal peptide" evidence="2">
    <location>
        <begin position="1"/>
        <end position="30"/>
    </location>
</feature>
<dbReference type="Proteomes" id="UP000295727">
    <property type="component" value="Chromosome 3"/>
</dbReference>
<accession>A0A4P7D4V6</accession>
<sequence length="744" mass="78936">MRRTPLLRPLPAATLAASLLALLPAAPAWASGDMGCYPNATLRQPAYSCGGVPILSPGNDTRINAMLLMTESSKLAQVFPDPKTVPAADLPNRLIVPFLYDFSGWIDIGQKQPDSASDASDASDTTDANSAAGGNGQSSTYADGEGNICRSVASGDKAFNDALNAANALPADDAARLRAARATVAKACAPGGADAAWTKPTGLKSALGQQFATYLDGAQAFYRQDFFPATSAFAGASHSADPWLKEAALYMAGRAQLNAAQANAFSADSTTPERANVTKVSLDAAGTVFRAYLRVYPHGRYAASAAGLQRRIAWLDGNATQQAALYDKAFAHWSPGASNVPLSQLANELDSKLLLASNVDASQIQSPPVLATIDLMRMRAAGDFDSGERKPLMLAELQAQKPRFAGAPALHDYLLAAYHVYVDHKPAEALALLPQSPSTPLDYFALSQQTLRAFALEDSGQAGEARQLWRTLIPLAQYRLQREGLELALAINLEQAGLVSEAFAEDSPVRNAGIRAVLLQHTANADLLRAQAQNQATSGALRDIALYTLLYKEFTRAHYAEFIADLALIPPTPADALKPFALPRVANNDGYACPSAREIAATLQQSPSDPKALNCLAEFVRANPPALGLGEDTSVMLATSPTPASTAAGTAAPPAPATLGSAPSQFQGKAYQRMTSYQSVIAMTQAPADDRAYALYRAINCFAPAGYSECGGNDIAQGTRKRWFNALKSAYPRSKWAQSLKYYW</sequence>
<feature type="region of interest" description="Disordered" evidence="1">
    <location>
        <begin position="111"/>
        <end position="140"/>
    </location>
</feature>
<gene>
    <name evidence="3" type="ORF">E1956_32750</name>
</gene>
<proteinExistence type="predicted"/>
<feature type="compositionally biased region" description="Low complexity" evidence="1">
    <location>
        <begin position="114"/>
        <end position="132"/>
    </location>
</feature>
<evidence type="ECO:0000256" key="2">
    <source>
        <dbReference type="SAM" id="SignalP"/>
    </source>
</evidence>
<protein>
    <recommendedName>
        <fullName evidence="5">Outer membrane assembly lipoprotein YfiO</fullName>
    </recommendedName>
</protein>
<dbReference type="EMBL" id="CP038150">
    <property type="protein sequence ID" value="QBR01910.1"/>
    <property type="molecule type" value="Genomic_DNA"/>
</dbReference>
<evidence type="ECO:0008006" key="5">
    <source>
        <dbReference type="Google" id="ProtNLM"/>
    </source>
</evidence>
<keyword evidence="4" id="KW-1185">Reference proteome</keyword>
<name>A0A4P7D4V6_9BURK</name>
<feature type="chain" id="PRO_5020666340" description="Outer membrane assembly lipoprotein YfiO" evidence="2">
    <location>
        <begin position="31"/>
        <end position="744"/>
    </location>
</feature>
<dbReference type="OrthoDB" id="5583261at2"/>
<evidence type="ECO:0000313" key="3">
    <source>
        <dbReference type="EMBL" id="QBR01910.1"/>
    </source>
</evidence>
<evidence type="ECO:0000256" key="1">
    <source>
        <dbReference type="SAM" id="MobiDB-lite"/>
    </source>
</evidence>
<dbReference type="RefSeq" id="WP_134757025.1">
    <property type="nucleotide sequence ID" value="NZ_CP038150.1"/>
</dbReference>
<organism evidence="3 4">
    <name type="scientific">Paraburkholderia pallida</name>
    <dbReference type="NCBI Taxonomy" id="2547399"/>
    <lineage>
        <taxon>Bacteria</taxon>
        <taxon>Pseudomonadati</taxon>
        <taxon>Pseudomonadota</taxon>
        <taxon>Betaproteobacteria</taxon>
        <taxon>Burkholderiales</taxon>
        <taxon>Burkholderiaceae</taxon>
        <taxon>Paraburkholderia</taxon>
    </lineage>
</organism>